<dbReference type="SUPFAM" id="SSF52172">
    <property type="entry name" value="CheY-like"/>
    <property type="match status" value="1"/>
</dbReference>
<evidence type="ECO:0008006" key="9">
    <source>
        <dbReference type="Google" id="ProtNLM"/>
    </source>
</evidence>
<dbReference type="PROSITE" id="PS50110">
    <property type="entry name" value="RESPONSE_REGULATORY"/>
    <property type="match status" value="1"/>
</dbReference>
<dbReference type="Gene3D" id="3.40.50.2300">
    <property type="match status" value="1"/>
</dbReference>
<accession>A0A179T6G1</accession>
<gene>
    <name evidence="7" type="ORF">A6K24_01085</name>
</gene>
<keyword evidence="8" id="KW-1185">Reference proteome</keyword>
<dbReference type="Pfam" id="PF00072">
    <property type="entry name" value="Response_reg"/>
    <property type="match status" value="1"/>
</dbReference>
<evidence type="ECO:0000259" key="6">
    <source>
        <dbReference type="PROSITE" id="PS50110"/>
    </source>
</evidence>
<evidence type="ECO:0000313" key="8">
    <source>
        <dbReference type="Proteomes" id="UP000078534"/>
    </source>
</evidence>
<dbReference type="Proteomes" id="UP000078534">
    <property type="component" value="Unassembled WGS sequence"/>
</dbReference>
<dbReference type="InterPro" id="IPR018062">
    <property type="entry name" value="HTH_AraC-typ_CS"/>
</dbReference>
<dbReference type="GO" id="GO:0043565">
    <property type="term" value="F:sequence-specific DNA binding"/>
    <property type="evidence" value="ECO:0007669"/>
    <property type="project" value="InterPro"/>
</dbReference>
<evidence type="ECO:0000256" key="2">
    <source>
        <dbReference type="ARBA" id="ARBA00023125"/>
    </source>
</evidence>
<feature type="modified residue" description="4-aspartylphosphate" evidence="4">
    <location>
        <position position="54"/>
    </location>
</feature>
<dbReference type="AlphaFoldDB" id="A0A179T6G1"/>
<dbReference type="InterPro" id="IPR009057">
    <property type="entry name" value="Homeodomain-like_sf"/>
</dbReference>
<keyword evidence="3" id="KW-0804">Transcription</keyword>
<reference evidence="8" key="1">
    <citation type="submission" date="2016-04" db="EMBL/GenBank/DDBJ databases">
        <authorList>
            <person name="Lyu Z."/>
            <person name="Lyu W."/>
        </authorList>
    </citation>
    <scope>NUCLEOTIDE SEQUENCE [LARGE SCALE GENOMIC DNA]</scope>
    <source>
        <strain evidence="8">C44</strain>
    </source>
</reference>
<dbReference type="PANTHER" id="PTHR43280:SF10">
    <property type="entry name" value="REGULATORY PROTEIN POCR"/>
    <property type="match status" value="1"/>
</dbReference>
<keyword evidence="2" id="KW-0238">DNA-binding</keyword>
<proteinExistence type="predicted"/>
<dbReference type="STRING" id="152268.A6K24_01085"/>
<dbReference type="InterPro" id="IPR011006">
    <property type="entry name" value="CheY-like_superfamily"/>
</dbReference>
<sequence>MYRILIVDDEKDERNVIRFLLNKYRFQLDIIEANNGKEALIQLEKQPINILFTDIKMPFIDGIELATKARELYPTIQTIFFSGHDDFNFIKKALSLRAVDYILKPVKPDEFQQTLCSVIQNIKTQEKERAQIEANTELLKTHILNRLINKTPLEKLKNEYPSINFAYLNEYSQMILMQFDEPFFDRLPKEKDTLFFYQQIEEAIPNFSCDFIDLNPFQIILLLKKNRDNSLHTKQIATRIQKKIHLEYRINCFISISNEISAPYEMPRLYEEMEKYIEDHFFYSDTYAYSKEATSIESKNYPETDDDLLQAIQNAIKFADTVSFRQNMNSLFEKYRSNLEISHVYVRFLFSKLLQLLCHDLPLYDKRTINKTMEAIYSCHHFSDIEEILISVQNEITKRLEEEKKSPKHVIQIVKQYIHEHYQEDLSLNLLSEQVYLSPGYLSEIFIQETGCGINKYIKNLRMEIAKDLLHSTNMKVNDICHNVGYQNLSYFVRSFREHFGASPEKYRQMERKMKENS</sequence>
<keyword evidence="4" id="KW-0597">Phosphoprotein</keyword>
<dbReference type="CDD" id="cd17536">
    <property type="entry name" value="REC_YesN-like"/>
    <property type="match status" value="1"/>
</dbReference>
<comment type="caution">
    <text evidence="7">The sequence shown here is derived from an EMBL/GenBank/DDBJ whole genome shotgun (WGS) entry which is preliminary data.</text>
</comment>
<dbReference type="EMBL" id="LWSG01000001">
    <property type="protein sequence ID" value="OAS89184.1"/>
    <property type="molecule type" value="Genomic_DNA"/>
</dbReference>
<evidence type="ECO:0000259" key="5">
    <source>
        <dbReference type="PROSITE" id="PS01124"/>
    </source>
</evidence>
<evidence type="ECO:0000256" key="3">
    <source>
        <dbReference type="ARBA" id="ARBA00023163"/>
    </source>
</evidence>
<evidence type="ECO:0000256" key="4">
    <source>
        <dbReference type="PROSITE-ProRule" id="PRU00169"/>
    </source>
</evidence>
<dbReference type="SMART" id="SM00448">
    <property type="entry name" value="REC"/>
    <property type="match status" value="1"/>
</dbReference>
<dbReference type="GO" id="GO:0003700">
    <property type="term" value="F:DNA-binding transcription factor activity"/>
    <property type="evidence" value="ECO:0007669"/>
    <property type="project" value="InterPro"/>
</dbReference>
<dbReference type="InterPro" id="IPR018060">
    <property type="entry name" value="HTH_AraC"/>
</dbReference>
<dbReference type="Gene3D" id="1.10.10.60">
    <property type="entry name" value="Homeodomain-like"/>
    <property type="match status" value="2"/>
</dbReference>
<evidence type="ECO:0000256" key="1">
    <source>
        <dbReference type="ARBA" id="ARBA00023015"/>
    </source>
</evidence>
<dbReference type="Pfam" id="PF12833">
    <property type="entry name" value="HTH_18"/>
    <property type="match status" value="1"/>
</dbReference>
<name>A0A179T6G1_9BACI</name>
<evidence type="ECO:0000313" key="7">
    <source>
        <dbReference type="EMBL" id="OAS89184.1"/>
    </source>
</evidence>
<dbReference type="PROSITE" id="PS01124">
    <property type="entry name" value="HTH_ARAC_FAMILY_2"/>
    <property type="match status" value="1"/>
</dbReference>
<dbReference type="PRINTS" id="PR00032">
    <property type="entry name" value="HTHARAC"/>
</dbReference>
<feature type="domain" description="HTH araC/xylS-type" evidence="5">
    <location>
        <begin position="412"/>
        <end position="510"/>
    </location>
</feature>
<dbReference type="RefSeq" id="WP_066324287.1">
    <property type="nucleotide sequence ID" value="NZ_LWSG01000001.1"/>
</dbReference>
<dbReference type="InterPro" id="IPR020449">
    <property type="entry name" value="Tscrpt_reg_AraC-type_HTH"/>
</dbReference>
<dbReference type="PANTHER" id="PTHR43280">
    <property type="entry name" value="ARAC-FAMILY TRANSCRIPTIONAL REGULATOR"/>
    <property type="match status" value="1"/>
</dbReference>
<dbReference type="PROSITE" id="PS00041">
    <property type="entry name" value="HTH_ARAC_FAMILY_1"/>
    <property type="match status" value="1"/>
</dbReference>
<protein>
    <recommendedName>
        <fullName evidence="9">Response regulator</fullName>
    </recommendedName>
</protein>
<organism evidence="7 8">
    <name type="scientific">Metabacillus litoralis</name>
    <dbReference type="NCBI Taxonomy" id="152268"/>
    <lineage>
        <taxon>Bacteria</taxon>
        <taxon>Bacillati</taxon>
        <taxon>Bacillota</taxon>
        <taxon>Bacilli</taxon>
        <taxon>Bacillales</taxon>
        <taxon>Bacillaceae</taxon>
        <taxon>Metabacillus</taxon>
    </lineage>
</organism>
<dbReference type="OrthoDB" id="9794370at2"/>
<dbReference type="InterPro" id="IPR001789">
    <property type="entry name" value="Sig_transdc_resp-reg_receiver"/>
</dbReference>
<dbReference type="GO" id="GO:0000160">
    <property type="term" value="P:phosphorelay signal transduction system"/>
    <property type="evidence" value="ECO:0007669"/>
    <property type="project" value="InterPro"/>
</dbReference>
<dbReference type="SMART" id="SM00342">
    <property type="entry name" value="HTH_ARAC"/>
    <property type="match status" value="1"/>
</dbReference>
<feature type="domain" description="Response regulatory" evidence="6">
    <location>
        <begin position="3"/>
        <end position="119"/>
    </location>
</feature>
<keyword evidence="1" id="KW-0805">Transcription regulation</keyword>
<dbReference type="SUPFAM" id="SSF46689">
    <property type="entry name" value="Homeodomain-like"/>
    <property type="match status" value="2"/>
</dbReference>